<evidence type="ECO:0000313" key="1">
    <source>
        <dbReference type="EMBL" id="ODS32714.1"/>
    </source>
</evidence>
<accession>A0A1E3XCL9</accession>
<dbReference type="Proteomes" id="UP000094056">
    <property type="component" value="Unassembled WGS sequence"/>
</dbReference>
<sequence>MWPVVKLIEYEFLIVDCRVEEQGKAANIIDKKKGMYF</sequence>
<comment type="caution">
    <text evidence="1">The sequence shown here is derived from an EMBL/GenBank/DDBJ whole genome shotgun (WGS) entry which is preliminary data.</text>
</comment>
<evidence type="ECO:0000313" key="2">
    <source>
        <dbReference type="Proteomes" id="UP000094056"/>
    </source>
</evidence>
<organism evidence="1 2">
    <name type="scientific">Candidatus Scalindua rubra</name>
    <dbReference type="NCBI Taxonomy" id="1872076"/>
    <lineage>
        <taxon>Bacteria</taxon>
        <taxon>Pseudomonadati</taxon>
        <taxon>Planctomycetota</taxon>
        <taxon>Candidatus Brocadiia</taxon>
        <taxon>Candidatus Brocadiales</taxon>
        <taxon>Candidatus Scalinduaceae</taxon>
        <taxon>Candidatus Scalindua</taxon>
    </lineage>
</organism>
<dbReference type="EMBL" id="MAYW01000051">
    <property type="protein sequence ID" value="ODS32714.1"/>
    <property type="molecule type" value="Genomic_DNA"/>
</dbReference>
<name>A0A1E3XCL9_9BACT</name>
<proteinExistence type="predicted"/>
<dbReference type="AlphaFoldDB" id="A0A1E3XCL9"/>
<protein>
    <submittedName>
        <fullName evidence="1">Uncharacterized protein</fullName>
    </submittedName>
</protein>
<reference evidence="1 2" key="1">
    <citation type="submission" date="2016-07" db="EMBL/GenBank/DDBJ databases">
        <title>Draft genome of Scalindua rubra, obtained from a brine-seawater interface in the Red Sea, sheds light on salt adaptation in anammox bacteria.</title>
        <authorList>
            <person name="Speth D.R."/>
            <person name="Lagkouvardos I."/>
            <person name="Wang Y."/>
            <person name="Qian P.-Y."/>
            <person name="Dutilh B.E."/>
            <person name="Jetten M.S."/>
        </authorList>
    </citation>
    <scope>NUCLEOTIDE SEQUENCE [LARGE SCALE GENOMIC DNA]</scope>
    <source>
        <strain evidence="1">BSI-1</strain>
    </source>
</reference>
<gene>
    <name evidence="1" type="ORF">SCARUB_02154</name>
</gene>